<dbReference type="NCBIfam" id="TIGR01494">
    <property type="entry name" value="ATPase_P-type"/>
    <property type="match status" value="1"/>
</dbReference>
<feature type="transmembrane region" description="Helical" evidence="16">
    <location>
        <begin position="894"/>
        <end position="915"/>
    </location>
</feature>
<keyword evidence="9 16" id="KW-1278">Translocase</keyword>
<keyword evidence="6 14" id="KW-0547">Nucleotide-binding</keyword>
<dbReference type="Gene3D" id="2.70.150.10">
    <property type="entry name" value="Calcium-transporting ATPase, cytoplasmic transduction domain A"/>
    <property type="match status" value="1"/>
</dbReference>
<dbReference type="InterPro" id="IPR032630">
    <property type="entry name" value="P_typ_ATPase_c"/>
</dbReference>
<comment type="cofactor">
    <cofactor evidence="15">
        <name>Mg(2+)</name>
        <dbReference type="ChEBI" id="CHEBI:18420"/>
    </cofactor>
</comment>
<feature type="binding site" evidence="14">
    <location>
        <position position="719"/>
    </location>
    <ligand>
        <name>ATP</name>
        <dbReference type="ChEBI" id="CHEBI:30616"/>
    </ligand>
</feature>
<feature type="binding site" evidence="14">
    <location>
        <position position="541"/>
    </location>
    <ligand>
        <name>ATP</name>
        <dbReference type="ChEBI" id="CHEBI:30616"/>
    </ligand>
</feature>
<feature type="binding site" evidence="14">
    <location>
        <position position="816"/>
    </location>
    <ligand>
        <name>ATP</name>
        <dbReference type="ChEBI" id="CHEBI:30616"/>
    </ligand>
</feature>
<feature type="binding site" evidence="14">
    <location>
        <position position="718"/>
    </location>
    <ligand>
        <name>ATP</name>
        <dbReference type="ChEBI" id="CHEBI:30616"/>
    </ligand>
</feature>
<comment type="subcellular location">
    <subcellularLocation>
        <location evidence="2">Endomembrane system</location>
    </subcellularLocation>
    <subcellularLocation>
        <location evidence="1 16">Membrane</location>
        <topology evidence="1 16">Multi-pass membrane protein</topology>
    </subcellularLocation>
</comment>
<feature type="domain" description="P-type ATPase C-terminal" evidence="20">
    <location>
        <begin position="865"/>
        <end position="1114"/>
    </location>
</feature>
<feature type="transmembrane region" description="Helical" evidence="16">
    <location>
        <begin position="1086"/>
        <end position="1104"/>
    </location>
</feature>
<keyword evidence="11 16" id="KW-0472">Membrane</keyword>
<dbReference type="PRINTS" id="PR00119">
    <property type="entry name" value="CATATPASE"/>
</dbReference>
<feature type="active site" description="4-aspartylphosphate intermediate" evidence="13">
    <location>
        <position position="449"/>
    </location>
</feature>
<feature type="binding site" evidence="14">
    <location>
        <position position="840"/>
    </location>
    <ligand>
        <name>ATP</name>
        <dbReference type="ChEBI" id="CHEBI:30616"/>
    </ligand>
</feature>
<feature type="binding site" evidence="14">
    <location>
        <position position="605"/>
    </location>
    <ligand>
        <name>ATP</name>
        <dbReference type="ChEBI" id="CHEBI:30616"/>
    </ligand>
</feature>
<dbReference type="FunFam" id="3.40.50.1000:FF:000014">
    <property type="entry name" value="Phospholipid-transporting ATPase"/>
    <property type="match status" value="1"/>
</dbReference>
<keyword evidence="4 16" id="KW-0812">Transmembrane</keyword>
<dbReference type="NCBIfam" id="TIGR01652">
    <property type="entry name" value="ATPase-Plipid"/>
    <property type="match status" value="1"/>
</dbReference>
<proteinExistence type="inferred from homology"/>
<dbReference type="Pfam" id="PF13246">
    <property type="entry name" value="Cation_ATPase"/>
    <property type="match status" value="1"/>
</dbReference>
<evidence type="ECO:0000256" key="2">
    <source>
        <dbReference type="ARBA" id="ARBA00004308"/>
    </source>
</evidence>
<dbReference type="Gene3D" id="3.40.1110.10">
    <property type="entry name" value="Calcium-transporting ATPase, cytoplasmic domain N"/>
    <property type="match status" value="1"/>
</dbReference>
<gene>
    <name evidence="21" type="ORF">CCAE0312_LOCUS3598</name>
</gene>
<dbReference type="InterPro" id="IPR036412">
    <property type="entry name" value="HAD-like_sf"/>
</dbReference>
<dbReference type="SFLD" id="SFLDS00003">
    <property type="entry name" value="Haloacid_Dehalogenase"/>
    <property type="match status" value="1"/>
</dbReference>
<dbReference type="EC" id="7.6.2.1" evidence="16"/>
<evidence type="ECO:0000256" key="13">
    <source>
        <dbReference type="PIRSR" id="PIRSR606539-1"/>
    </source>
</evidence>
<dbReference type="SUPFAM" id="SSF81665">
    <property type="entry name" value="Calcium ATPase, transmembrane domain M"/>
    <property type="match status" value="1"/>
</dbReference>
<dbReference type="AlphaFoldDB" id="A0A7S1TDZ2"/>
<dbReference type="InterPro" id="IPR059000">
    <property type="entry name" value="ATPase_P-type_domA"/>
</dbReference>
<evidence type="ECO:0000256" key="3">
    <source>
        <dbReference type="ARBA" id="ARBA00008109"/>
    </source>
</evidence>
<dbReference type="GO" id="GO:0005524">
    <property type="term" value="F:ATP binding"/>
    <property type="evidence" value="ECO:0007669"/>
    <property type="project" value="UniProtKB-UniRule"/>
</dbReference>
<keyword evidence="10 16" id="KW-1133">Transmembrane helix</keyword>
<evidence type="ECO:0000259" key="19">
    <source>
        <dbReference type="Pfam" id="PF16209"/>
    </source>
</evidence>
<evidence type="ECO:0000313" key="21">
    <source>
        <dbReference type="EMBL" id="CAD9231521.1"/>
    </source>
</evidence>
<dbReference type="SUPFAM" id="SSF81660">
    <property type="entry name" value="Metal cation-transporting ATPase, ATP-binding domain N"/>
    <property type="match status" value="1"/>
</dbReference>
<organism evidence="21">
    <name type="scientific">Compsopogon caeruleus</name>
    <dbReference type="NCBI Taxonomy" id="31354"/>
    <lineage>
        <taxon>Eukaryota</taxon>
        <taxon>Rhodophyta</taxon>
        <taxon>Compsopogonophyceae</taxon>
        <taxon>Compsopogonales</taxon>
        <taxon>Compsopogonaceae</taxon>
        <taxon>Compsopogon</taxon>
    </lineage>
</organism>
<evidence type="ECO:0000256" key="6">
    <source>
        <dbReference type="ARBA" id="ARBA00022741"/>
    </source>
</evidence>
<dbReference type="GO" id="GO:0140326">
    <property type="term" value="F:ATPase-coupled intramembrane lipid transporter activity"/>
    <property type="evidence" value="ECO:0007669"/>
    <property type="project" value="UniProtKB-EC"/>
</dbReference>
<keyword evidence="5 15" id="KW-0479">Metal-binding</keyword>
<dbReference type="PANTHER" id="PTHR24092:SF150">
    <property type="entry name" value="PHOSPHOLIPID-TRANSPORTING ATPASE"/>
    <property type="match status" value="1"/>
</dbReference>
<evidence type="ECO:0000256" key="15">
    <source>
        <dbReference type="PIRSR" id="PIRSR606539-3"/>
    </source>
</evidence>
<feature type="binding site" evidence="15">
    <location>
        <position position="841"/>
    </location>
    <ligand>
        <name>Mg(2+)</name>
        <dbReference type="ChEBI" id="CHEBI:18420"/>
    </ligand>
</feature>
<dbReference type="InterPro" id="IPR032631">
    <property type="entry name" value="P-type_ATPase_N"/>
</dbReference>
<feature type="binding site" evidence="15">
    <location>
        <position position="451"/>
    </location>
    <ligand>
        <name>Mg(2+)</name>
        <dbReference type="ChEBI" id="CHEBI:18420"/>
    </ligand>
</feature>
<protein>
    <recommendedName>
        <fullName evidence="16">Phospholipid-transporting ATPase</fullName>
        <ecNumber evidence="16">7.6.2.1</ecNumber>
    </recommendedName>
</protein>
<sequence>MLDAEGTSMLAEVDREVRPSRPGTGVQDLSGARVPSETEASARRRGGRARRGGNEPEVRKVWINPDEDHARENRRFPTNYISTTKYSPWNLLPKFLFEQFTLFSNAYFLAVGCLYAVDKITPVFTGGRYSTLWTLTVVIVVAFVKDVWEDLNRLRSDRAVNRHATRRLAQDGDEHVQDTTWARVHVGDILRIEKDEAVPADMVILACSSDDGVAYIETKQLDGESNLKVKVSIPDVSDHFDNIQGALETRGYIDCEAPNELMYRFNGSITILQGEEEVVLPLSYENFLLRGCTLRNTEYVLGVVVNTGRETKLMMNIKPAPRKRSTVEKKTSYYYFVPFTMQIVFCSILAVLSRSECRRLPIRDAWYFAQPDENCAFLPSFLRFFTYFLTFSSMIPIALNIFIEIARVFHTIQVSSDGDMIDESTGTKSEARTSNLTTELGQVSYVFSDKTGTLTANRMVFKKCSVGGVVYGWDLDDAATSSKVLPVEKLSSKLHDQNRSGNLEDVIGEEFFKVLSICHAVVPEPGPDGQSVIYQSSSPDEVALATFAKAQGFEFASRSNKEIFVQRDGHEEAYEILGVIDFDSTRKRMSVIVRGPDAKVKVYTKGADSVILSRLAPGQSLNKAKDDIGAFAVEGLRTLALAYRQVDDAWFDQWSKRYAEARGSLTDREREVEVVADEIERALTFVGVTAIEDKLQDGVPDTLRSLRQAGIAIWILTGDKQETAINIGLSSGTFDEDMDIVIINEHDVPGTSAQIDRALGRWTALAVETEGLKKYGLVIDGATLHFALAPELETKFINLTRMAKSVVGCRLSPKQKSEIVDCVRRHEKGKITLGIGDGANDVGMIRAAHIGVGIVGLEGQEARLASDFSIGQFRFLKKLLLVHGRWFYKRITKMALFTIYKNIMLALNDLYWAPFNLFSGQPLLDPWMSGMYNIFFTALSPIALGAFDQELVKDYALTFPEVYRKGPKNTAYNLSKFIAWILTAWWHSALTFFIAFFARADGPRANGQPVGMWPFGVIVYLNVLFTVLFYLWLFQNSWTWLTFTAWILSIIAVFLFLGLFCLFSLSTNTSPPMNLVVQVLWGQPKTWLIILLVVLIACLPRLTLRTYRRSYRPNLKVLVQELQRKRLKREDLEGKDPDKDALHQRRPSVSITRGEESMVFSGFNFEPYVPSKSGTFYVEKGSGERPLLFPRTGSDTKVTVDVDHSSTSFGKHRRAKSDGRVLLP</sequence>
<evidence type="ECO:0000256" key="5">
    <source>
        <dbReference type="ARBA" id="ARBA00022723"/>
    </source>
</evidence>
<name>A0A7S1TDZ2_9RHOD</name>
<feature type="region of interest" description="Disordered" evidence="17">
    <location>
        <begin position="1"/>
        <end position="57"/>
    </location>
</feature>
<dbReference type="InterPro" id="IPR008250">
    <property type="entry name" value="ATPase_P-typ_transduc_dom_A_sf"/>
</dbReference>
<dbReference type="Pfam" id="PF16209">
    <property type="entry name" value="PhoLip_ATPase_N"/>
    <property type="match status" value="1"/>
</dbReference>
<evidence type="ECO:0000256" key="17">
    <source>
        <dbReference type="SAM" id="MobiDB-lite"/>
    </source>
</evidence>
<evidence type="ECO:0000256" key="12">
    <source>
        <dbReference type="ARBA" id="ARBA00034036"/>
    </source>
</evidence>
<dbReference type="SFLD" id="SFLDG00002">
    <property type="entry name" value="C1.7:_P-type_atpase_like"/>
    <property type="match status" value="1"/>
</dbReference>
<comment type="catalytic activity">
    <reaction evidence="12 16">
        <text>ATP + H2O + phospholipidSide 1 = ADP + phosphate + phospholipidSide 2.</text>
        <dbReference type="EC" id="7.6.2.1"/>
    </reaction>
</comment>
<evidence type="ECO:0000259" key="20">
    <source>
        <dbReference type="Pfam" id="PF16212"/>
    </source>
</evidence>
<dbReference type="Pfam" id="PF00122">
    <property type="entry name" value="E1-E2_ATPase"/>
    <property type="match status" value="1"/>
</dbReference>
<feature type="transmembrane region" description="Helical" evidence="16">
    <location>
        <begin position="1010"/>
        <end position="1033"/>
    </location>
</feature>
<evidence type="ECO:0000256" key="11">
    <source>
        <dbReference type="ARBA" id="ARBA00023136"/>
    </source>
</evidence>
<dbReference type="InterPro" id="IPR023298">
    <property type="entry name" value="ATPase_P-typ_TM_dom_sf"/>
</dbReference>
<feature type="transmembrane region" description="Helical" evidence="16">
    <location>
        <begin position="1045"/>
        <end position="1066"/>
    </location>
</feature>
<feature type="domain" description="P-type ATPase N-terminal" evidence="19">
    <location>
        <begin position="63"/>
        <end position="123"/>
    </location>
</feature>
<dbReference type="GO" id="GO:0016887">
    <property type="term" value="F:ATP hydrolysis activity"/>
    <property type="evidence" value="ECO:0007669"/>
    <property type="project" value="InterPro"/>
</dbReference>
<feature type="binding site" evidence="14">
    <location>
        <position position="582"/>
    </location>
    <ligand>
        <name>ATP</name>
        <dbReference type="ChEBI" id="CHEBI:30616"/>
    </ligand>
</feature>
<evidence type="ECO:0000256" key="16">
    <source>
        <dbReference type="RuleBase" id="RU362033"/>
    </source>
</evidence>
<keyword evidence="7 14" id="KW-0067">ATP-binding</keyword>
<evidence type="ECO:0000256" key="4">
    <source>
        <dbReference type="ARBA" id="ARBA00022692"/>
    </source>
</evidence>
<dbReference type="GO" id="GO:0005886">
    <property type="term" value="C:plasma membrane"/>
    <property type="evidence" value="ECO:0007669"/>
    <property type="project" value="TreeGrafter"/>
</dbReference>
<comment type="similarity">
    <text evidence="3 16">Belongs to the cation transport ATPase (P-type) (TC 3.A.3) family. Type IV subfamily.</text>
</comment>
<feature type="transmembrane region" description="Helical" evidence="16">
    <location>
        <begin position="977"/>
        <end position="998"/>
    </location>
</feature>
<dbReference type="InterPro" id="IPR044492">
    <property type="entry name" value="P_typ_ATPase_HD_dom"/>
</dbReference>
<evidence type="ECO:0000256" key="9">
    <source>
        <dbReference type="ARBA" id="ARBA00022967"/>
    </source>
</evidence>
<dbReference type="InterPro" id="IPR023214">
    <property type="entry name" value="HAD_sf"/>
</dbReference>
<evidence type="ECO:0000256" key="7">
    <source>
        <dbReference type="ARBA" id="ARBA00022840"/>
    </source>
</evidence>
<feature type="transmembrane region" description="Helical" evidence="16">
    <location>
        <begin position="332"/>
        <end position="352"/>
    </location>
</feature>
<dbReference type="InterPro" id="IPR023299">
    <property type="entry name" value="ATPase_P-typ_cyto_dom_N"/>
</dbReference>
<evidence type="ECO:0000259" key="18">
    <source>
        <dbReference type="Pfam" id="PF00122"/>
    </source>
</evidence>
<dbReference type="SFLD" id="SFLDF00027">
    <property type="entry name" value="p-type_atpase"/>
    <property type="match status" value="1"/>
</dbReference>
<evidence type="ECO:0000256" key="1">
    <source>
        <dbReference type="ARBA" id="ARBA00004141"/>
    </source>
</evidence>
<feature type="binding site" evidence="14">
    <location>
        <position position="717"/>
    </location>
    <ligand>
        <name>ATP</name>
        <dbReference type="ChEBI" id="CHEBI:30616"/>
    </ligand>
</feature>
<dbReference type="GO" id="GO:0000287">
    <property type="term" value="F:magnesium ion binding"/>
    <property type="evidence" value="ECO:0007669"/>
    <property type="project" value="UniProtKB-UniRule"/>
</dbReference>
<dbReference type="InterPro" id="IPR006539">
    <property type="entry name" value="P-type_ATPase_IV"/>
</dbReference>
<feature type="transmembrane region" description="Helical" evidence="16">
    <location>
        <begin position="927"/>
        <end position="947"/>
    </location>
</feature>
<feature type="binding site" evidence="14">
    <location>
        <position position="450"/>
    </location>
    <ligand>
        <name>ATP</name>
        <dbReference type="ChEBI" id="CHEBI:30616"/>
    </ligand>
</feature>
<evidence type="ECO:0000256" key="14">
    <source>
        <dbReference type="PIRSR" id="PIRSR606539-2"/>
    </source>
</evidence>
<dbReference type="GO" id="GO:0045332">
    <property type="term" value="P:phospholipid translocation"/>
    <property type="evidence" value="ECO:0007669"/>
    <property type="project" value="TreeGrafter"/>
</dbReference>
<feature type="binding site" evidence="14">
    <location>
        <position position="449"/>
    </location>
    <ligand>
        <name>ATP</name>
        <dbReference type="ChEBI" id="CHEBI:30616"/>
    </ligand>
</feature>
<dbReference type="SUPFAM" id="SSF81653">
    <property type="entry name" value="Calcium ATPase, transduction domain A"/>
    <property type="match status" value="1"/>
</dbReference>
<feature type="transmembrane region" description="Helical" evidence="16">
    <location>
        <begin position="384"/>
        <end position="403"/>
    </location>
</feature>
<feature type="transmembrane region" description="Helical" evidence="16">
    <location>
        <begin position="95"/>
        <end position="117"/>
    </location>
</feature>
<feature type="binding site" evidence="15">
    <location>
        <position position="449"/>
    </location>
    <ligand>
        <name>Mg(2+)</name>
        <dbReference type="ChEBI" id="CHEBI:18420"/>
    </ligand>
</feature>
<feature type="binding site" evidence="15">
    <location>
        <position position="837"/>
    </location>
    <ligand>
        <name>Mg(2+)</name>
        <dbReference type="ChEBI" id="CHEBI:18420"/>
    </ligand>
</feature>
<dbReference type="InterPro" id="IPR001757">
    <property type="entry name" value="P_typ_ATPase"/>
</dbReference>
<feature type="domain" description="P-type ATPase A" evidence="18">
    <location>
        <begin position="172"/>
        <end position="268"/>
    </location>
</feature>
<dbReference type="InterPro" id="IPR018303">
    <property type="entry name" value="ATPase_P-typ_P_site"/>
</dbReference>
<dbReference type="SUPFAM" id="SSF56784">
    <property type="entry name" value="HAD-like"/>
    <property type="match status" value="1"/>
</dbReference>
<feature type="binding site" evidence="14">
    <location>
        <position position="637"/>
    </location>
    <ligand>
        <name>ATP</name>
        <dbReference type="ChEBI" id="CHEBI:30616"/>
    </ligand>
</feature>
<feature type="binding site" evidence="14">
    <location>
        <position position="841"/>
    </location>
    <ligand>
        <name>ATP</name>
        <dbReference type="ChEBI" id="CHEBI:30616"/>
    </ligand>
</feature>
<dbReference type="Pfam" id="PF16212">
    <property type="entry name" value="PhoLip_ATPase_C"/>
    <property type="match status" value="1"/>
</dbReference>
<dbReference type="EMBL" id="HBGH01006816">
    <property type="protein sequence ID" value="CAD9231521.1"/>
    <property type="molecule type" value="Transcribed_RNA"/>
</dbReference>
<dbReference type="Gene3D" id="3.40.50.1000">
    <property type="entry name" value="HAD superfamily/HAD-like"/>
    <property type="match status" value="1"/>
</dbReference>
<dbReference type="PANTHER" id="PTHR24092">
    <property type="entry name" value="PROBABLE PHOSPHOLIPID-TRANSPORTING ATPASE"/>
    <property type="match status" value="1"/>
</dbReference>
<evidence type="ECO:0000256" key="10">
    <source>
        <dbReference type="ARBA" id="ARBA00022989"/>
    </source>
</evidence>
<feature type="binding site" evidence="14">
    <location>
        <position position="451"/>
    </location>
    <ligand>
        <name>ATP</name>
        <dbReference type="ChEBI" id="CHEBI:30616"/>
    </ligand>
</feature>
<accession>A0A7S1TDZ2</accession>
<dbReference type="PROSITE" id="PS00154">
    <property type="entry name" value="ATPASE_E1_E2"/>
    <property type="match status" value="1"/>
</dbReference>
<keyword evidence="8 15" id="KW-0460">Magnesium</keyword>
<reference evidence="21" key="1">
    <citation type="submission" date="2021-01" db="EMBL/GenBank/DDBJ databases">
        <authorList>
            <person name="Corre E."/>
            <person name="Pelletier E."/>
            <person name="Niang G."/>
            <person name="Scheremetjew M."/>
            <person name="Finn R."/>
            <person name="Kale V."/>
            <person name="Holt S."/>
            <person name="Cochrane G."/>
            <person name="Meng A."/>
            <person name="Brown T."/>
            <person name="Cohen L."/>
        </authorList>
    </citation>
    <scope>NUCLEOTIDE SEQUENCE</scope>
    <source>
        <strain evidence="21">SAG 36.94</strain>
    </source>
</reference>
<feature type="binding site" evidence="14">
    <location>
        <position position="810"/>
    </location>
    <ligand>
        <name>ATP</name>
        <dbReference type="ChEBI" id="CHEBI:30616"/>
    </ligand>
</feature>
<evidence type="ECO:0000256" key="8">
    <source>
        <dbReference type="ARBA" id="ARBA00022842"/>
    </source>
</evidence>